<organism evidence="1 2">
    <name type="scientific">Quercus suber</name>
    <name type="common">Cork oak</name>
    <dbReference type="NCBI Taxonomy" id="58331"/>
    <lineage>
        <taxon>Eukaryota</taxon>
        <taxon>Viridiplantae</taxon>
        <taxon>Streptophyta</taxon>
        <taxon>Embryophyta</taxon>
        <taxon>Tracheophyta</taxon>
        <taxon>Spermatophyta</taxon>
        <taxon>Magnoliopsida</taxon>
        <taxon>eudicotyledons</taxon>
        <taxon>Gunneridae</taxon>
        <taxon>Pentapetalae</taxon>
        <taxon>rosids</taxon>
        <taxon>fabids</taxon>
        <taxon>Fagales</taxon>
        <taxon>Fagaceae</taxon>
        <taxon>Quercus</taxon>
    </lineage>
</organism>
<evidence type="ECO:0000313" key="1">
    <source>
        <dbReference type="EMBL" id="KAK7834312.1"/>
    </source>
</evidence>
<gene>
    <name evidence="1" type="ORF">CFP56_024716</name>
</gene>
<dbReference type="Proteomes" id="UP000237347">
    <property type="component" value="Unassembled WGS sequence"/>
</dbReference>
<dbReference type="AlphaFoldDB" id="A0AAW0K601"/>
<name>A0AAW0K601_QUESU</name>
<sequence>DPELAVDIQNGVGDNSTDIELELGNDGAMIGSSFEENENMKIQELTQQLLLERERSASLRKTIDLLFNHIEVHTQDLSKTVQYIADKVKEIESVGKKPQNL</sequence>
<keyword evidence="2" id="KW-1185">Reference proteome</keyword>
<proteinExistence type="predicted"/>
<evidence type="ECO:0000313" key="2">
    <source>
        <dbReference type="Proteomes" id="UP000237347"/>
    </source>
</evidence>
<feature type="non-terminal residue" evidence="1">
    <location>
        <position position="1"/>
    </location>
</feature>
<protein>
    <submittedName>
        <fullName evidence="1">Uncharacterized protein</fullName>
    </submittedName>
</protein>
<dbReference type="EMBL" id="PKMF04000388">
    <property type="protein sequence ID" value="KAK7834312.1"/>
    <property type="molecule type" value="Genomic_DNA"/>
</dbReference>
<accession>A0AAW0K601</accession>
<comment type="caution">
    <text evidence="1">The sequence shown here is derived from an EMBL/GenBank/DDBJ whole genome shotgun (WGS) entry which is preliminary data.</text>
</comment>
<reference evidence="1 2" key="1">
    <citation type="journal article" date="2018" name="Sci. Data">
        <title>The draft genome sequence of cork oak.</title>
        <authorList>
            <person name="Ramos A.M."/>
            <person name="Usie A."/>
            <person name="Barbosa P."/>
            <person name="Barros P.M."/>
            <person name="Capote T."/>
            <person name="Chaves I."/>
            <person name="Simoes F."/>
            <person name="Abreu I."/>
            <person name="Carrasquinho I."/>
            <person name="Faro C."/>
            <person name="Guimaraes J.B."/>
            <person name="Mendonca D."/>
            <person name="Nobrega F."/>
            <person name="Rodrigues L."/>
            <person name="Saibo N.J.M."/>
            <person name="Varela M.C."/>
            <person name="Egas C."/>
            <person name="Matos J."/>
            <person name="Miguel C.M."/>
            <person name="Oliveira M.M."/>
            <person name="Ricardo C.P."/>
            <person name="Goncalves S."/>
        </authorList>
    </citation>
    <scope>NUCLEOTIDE SEQUENCE [LARGE SCALE GENOMIC DNA]</scope>
    <source>
        <strain evidence="2">cv. HL8</strain>
    </source>
</reference>